<reference evidence="1 2" key="1">
    <citation type="submission" date="2017-05" db="EMBL/GenBank/DDBJ databases">
        <title>High clonality and local adaptation shapes Vibrionaceae linages within an endangered oasis.</title>
        <authorList>
            <person name="Vazquez-Rosas-Landa M."/>
        </authorList>
    </citation>
    <scope>NUCLEOTIDE SEQUENCE [LARGE SCALE GENOMIC DNA]</scope>
    <source>
        <strain evidence="1 2">P46_P4S1P180</strain>
    </source>
</reference>
<dbReference type="NCBIfam" id="NF035938">
    <property type="entry name" value="EboA_domain"/>
    <property type="match status" value="1"/>
</dbReference>
<gene>
    <name evidence="1" type="ORF">CAG72_15825</name>
</gene>
<accession>A0A7X4WTI2</accession>
<dbReference type="InterPro" id="IPR047715">
    <property type="entry name" value="EboA_dom"/>
</dbReference>
<sequence>MHSRRFDTPLSPFSPDALQSELAVALTPEARTWLQVARDKILGTKSVEDAVSALLLTSAMARRKLGEQALPYQPEGTDWQVDQAGRLLLLLTLRTIVPAANWSDVLFSAYRQFDENEKIVVVRALDWLSSHHELNRIAHETARTNDVNLFAALALNNAYPVKYFNERAFHQLVLKALFLDLNIESVRGLPLRQSAELTQLCADLVQERLLAGRAVPESVWLGMRFRYLSDSGKEIYLAYVFSESDAHQYYTLLALANNGALDCPDSFWQRLSARHSPSLTSEVKQLIDHLLTASRFDHSQSLSSLTGYFNHDIF</sequence>
<comment type="caution">
    <text evidence="1">The sequence shown here is derived from an EMBL/GenBank/DDBJ whole genome shotgun (WGS) entry which is preliminary data.</text>
</comment>
<protein>
    <submittedName>
        <fullName evidence="1">Uncharacterized protein</fullName>
    </submittedName>
</protein>
<name>A0A7X4WTI2_9GAMM</name>
<dbReference type="RefSeq" id="WP_161446157.1">
    <property type="nucleotide sequence ID" value="NZ_WXWV01000338.1"/>
</dbReference>
<dbReference type="Proteomes" id="UP000465712">
    <property type="component" value="Unassembled WGS sequence"/>
</dbReference>
<proteinExistence type="predicted"/>
<organism evidence="1 2">
    <name type="scientific">Photobacterium halotolerans</name>
    <dbReference type="NCBI Taxonomy" id="265726"/>
    <lineage>
        <taxon>Bacteria</taxon>
        <taxon>Pseudomonadati</taxon>
        <taxon>Pseudomonadota</taxon>
        <taxon>Gammaproteobacteria</taxon>
        <taxon>Vibrionales</taxon>
        <taxon>Vibrionaceae</taxon>
        <taxon>Photobacterium</taxon>
    </lineage>
</organism>
<evidence type="ECO:0000313" key="2">
    <source>
        <dbReference type="Proteomes" id="UP000465712"/>
    </source>
</evidence>
<evidence type="ECO:0000313" key="1">
    <source>
        <dbReference type="EMBL" id="NAW66682.1"/>
    </source>
</evidence>
<dbReference type="EMBL" id="WXWW01000228">
    <property type="protein sequence ID" value="NAW66682.1"/>
    <property type="molecule type" value="Genomic_DNA"/>
</dbReference>
<dbReference type="AlphaFoldDB" id="A0A7X4WTI2"/>